<evidence type="ECO:0000256" key="5">
    <source>
        <dbReference type="RuleBase" id="RU003707"/>
    </source>
</evidence>
<evidence type="ECO:0000256" key="4">
    <source>
        <dbReference type="ARBA" id="ARBA00023717"/>
    </source>
</evidence>
<dbReference type="Gene3D" id="1.10.12.10">
    <property type="entry name" value="Lyase 2-enoyl-coa Hydratase, Chain A, domain 2"/>
    <property type="match status" value="1"/>
</dbReference>
<dbReference type="InterPro" id="IPR014748">
    <property type="entry name" value="Enoyl-CoA_hydra_C"/>
</dbReference>
<comment type="similarity">
    <text evidence="1 5">Belongs to the enoyl-CoA hydratase/isomerase family.</text>
</comment>
<dbReference type="Gene3D" id="3.90.226.10">
    <property type="entry name" value="2-enoyl-CoA Hydratase, Chain A, domain 1"/>
    <property type="match status" value="1"/>
</dbReference>
<protein>
    <submittedName>
        <fullName evidence="6">Enoyl-CoA hydratase/isomerase family protein</fullName>
    </submittedName>
</protein>
<dbReference type="PROSITE" id="PS00166">
    <property type="entry name" value="ENOYL_COA_HYDRATASE"/>
    <property type="match status" value="1"/>
</dbReference>
<name>A0ABT9BRH4_9MICO</name>
<dbReference type="RefSeq" id="WP_305002314.1">
    <property type="nucleotide sequence ID" value="NZ_JAUQUB010000001.1"/>
</dbReference>
<comment type="catalytic activity">
    <reaction evidence="3">
        <text>a (3S)-3-hydroxyacyl-CoA = a (2E)-enoyl-CoA + H2O</text>
        <dbReference type="Rhea" id="RHEA:16105"/>
        <dbReference type="ChEBI" id="CHEBI:15377"/>
        <dbReference type="ChEBI" id="CHEBI:57318"/>
        <dbReference type="ChEBI" id="CHEBI:58856"/>
        <dbReference type="EC" id="4.2.1.17"/>
    </reaction>
</comment>
<proteinExistence type="inferred from homology"/>
<evidence type="ECO:0000256" key="2">
    <source>
        <dbReference type="ARBA" id="ARBA00023239"/>
    </source>
</evidence>
<dbReference type="Pfam" id="PF00378">
    <property type="entry name" value="ECH_1"/>
    <property type="match status" value="1"/>
</dbReference>
<dbReference type="PANTHER" id="PTHR11941">
    <property type="entry name" value="ENOYL-COA HYDRATASE-RELATED"/>
    <property type="match status" value="1"/>
</dbReference>
<keyword evidence="7" id="KW-1185">Reference proteome</keyword>
<dbReference type="InterPro" id="IPR029045">
    <property type="entry name" value="ClpP/crotonase-like_dom_sf"/>
</dbReference>
<comment type="caution">
    <text evidence="6">The sequence shown here is derived from an EMBL/GenBank/DDBJ whole genome shotgun (WGS) entry which is preliminary data.</text>
</comment>
<organism evidence="6 7">
    <name type="scientific">Antiquaquibacter soli</name>
    <dbReference type="NCBI Taxonomy" id="3064523"/>
    <lineage>
        <taxon>Bacteria</taxon>
        <taxon>Bacillati</taxon>
        <taxon>Actinomycetota</taxon>
        <taxon>Actinomycetes</taxon>
        <taxon>Micrococcales</taxon>
        <taxon>Microbacteriaceae</taxon>
        <taxon>Antiquaquibacter</taxon>
    </lineage>
</organism>
<dbReference type="CDD" id="cd06558">
    <property type="entry name" value="crotonase-like"/>
    <property type="match status" value="1"/>
</dbReference>
<dbReference type="SUPFAM" id="SSF52096">
    <property type="entry name" value="ClpP/crotonase"/>
    <property type="match status" value="1"/>
</dbReference>
<keyword evidence="2" id="KW-0456">Lyase</keyword>
<dbReference type="InterPro" id="IPR018376">
    <property type="entry name" value="Enoyl-CoA_hyd/isom_CS"/>
</dbReference>
<reference evidence="6 7" key="1">
    <citation type="submission" date="2023-07" db="EMBL/GenBank/DDBJ databases">
        <title>Protaetiibacter sp. nov WY-16 isolated from soil.</title>
        <authorList>
            <person name="Liu B."/>
            <person name="Wan Y."/>
        </authorList>
    </citation>
    <scope>NUCLEOTIDE SEQUENCE [LARGE SCALE GENOMIC DNA]</scope>
    <source>
        <strain evidence="6 7">WY-16</strain>
    </source>
</reference>
<evidence type="ECO:0000256" key="1">
    <source>
        <dbReference type="ARBA" id="ARBA00005254"/>
    </source>
</evidence>
<evidence type="ECO:0000313" key="7">
    <source>
        <dbReference type="Proteomes" id="UP001241072"/>
    </source>
</evidence>
<sequence length="261" mass="26740">MSDSVLLSREPGILIIELARHQKRNAITSEMIDALAAAVAAAEKEGVAVIVLRGAPGFFSAGADIAGYADARGDAASLADFTARAKALCTSLTTSPAIVIAAVDGVAMGGGFELVLSADLVLATDRSRFGLPEITLGLIPGWGGTQRLTRFLGPNRTKEAVLTATPLDAQQAREGGIVSRVVAVDELDAAALDLARSLAARAPLALAAAKAAVTAAYDPEHGADTGSGLETEHLLRLFASADGQEGVAAFVEKRPPIFTGR</sequence>
<accession>A0ABT9BRH4</accession>
<dbReference type="EMBL" id="JAUQUB010000001">
    <property type="protein sequence ID" value="MDO7881922.1"/>
    <property type="molecule type" value="Genomic_DNA"/>
</dbReference>
<dbReference type="InterPro" id="IPR001753">
    <property type="entry name" value="Enoyl-CoA_hydra/iso"/>
</dbReference>
<evidence type="ECO:0000256" key="3">
    <source>
        <dbReference type="ARBA" id="ARBA00023709"/>
    </source>
</evidence>
<evidence type="ECO:0000313" key="6">
    <source>
        <dbReference type="EMBL" id="MDO7881922.1"/>
    </source>
</evidence>
<comment type="catalytic activity">
    <reaction evidence="4">
        <text>a 4-saturated-(3S)-3-hydroxyacyl-CoA = a (3E)-enoyl-CoA + H2O</text>
        <dbReference type="Rhea" id="RHEA:20724"/>
        <dbReference type="ChEBI" id="CHEBI:15377"/>
        <dbReference type="ChEBI" id="CHEBI:58521"/>
        <dbReference type="ChEBI" id="CHEBI:137480"/>
        <dbReference type="EC" id="4.2.1.17"/>
    </reaction>
</comment>
<dbReference type="Proteomes" id="UP001241072">
    <property type="component" value="Unassembled WGS sequence"/>
</dbReference>
<gene>
    <name evidence="6" type="ORF">Q5716_06735</name>
</gene>
<dbReference type="PANTHER" id="PTHR11941:SF54">
    <property type="entry name" value="ENOYL-COA HYDRATASE, MITOCHONDRIAL"/>
    <property type="match status" value="1"/>
</dbReference>